<dbReference type="GO" id="GO:0048038">
    <property type="term" value="F:quinone binding"/>
    <property type="evidence" value="ECO:0007669"/>
    <property type="project" value="TreeGrafter"/>
</dbReference>
<dbReference type="AlphaFoldDB" id="A0A507CG97"/>
<dbReference type="PRINTS" id="PR00081">
    <property type="entry name" value="GDHRDH"/>
</dbReference>
<reference evidence="6 7" key="1">
    <citation type="journal article" date="2019" name="Sci. Rep.">
        <title>Comparative genomics of chytrid fungi reveal insights into the obligate biotrophic and pathogenic lifestyle of Synchytrium endobioticum.</title>
        <authorList>
            <person name="van de Vossenberg B.T.L.H."/>
            <person name="Warris S."/>
            <person name="Nguyen H.D.T."/>
            <person name="van Gent-Pelzer M.P.E."/>
            <person name="Joly D.L."/>
            <person name="van de Geest H.C."/>
            <person name="Bonants P.J.M."/>
            <person name="Smith D.S."/>
            <person name="Levesque C.A."/>
            <person name="van der Lee T.A.J."/>
        </authorList>
    </citation>
    <scope>NUCLEOTIDE SEQUENCE [LARGE SCALE GENOMIC DNA]</scope>
    <source>
        <strain evidence="6 7">JEL517</strain>
    </source>
</reference>
<keyword evidence="2" id="KW-0521">NADP</keyword>
<dbReference type="InterPro" id="IPR036291">
    <property type="entry name" value="NAD(P)-bd_dom_sf"/>
</dbReference>
<dbReference type="Gene3D" id="3.40.50.720">
    <property type="entry name" value="NAD(P)-binding Rossmann-like Domain"/>
    <property type="match status" value="1"/>
</dbReference>
<evidence type="ECO:0000256" key="1">
    <source>
        <dbReference type="ARBA" id="ARBA00006484"/>
    </source>
</evidence>
<dbReference type="SMART" id="SM00822">
    <property type="entry name" value="PKS_KR"/>
    <property type="match status" value="1"/>
</dbReference>
<organism evidence="6 7">
    <name type="scientific">Synchytrium microbalum</name>
    <dbReference type="NCBI Taxonomy" id="1806994"/>
    <lineage>
        <taxon>Eukaryota</taxon>
        <taxon>Fungi</taxon>
        <taxon>Fungi incertae sedis</taxon>
        <taxon>Chytridiomycota</taxon>
        <taxon>Chytridiomycota incertae sedis</taxon>
        <taxon>Chytridiomycetes</taxon>
        <taxon>Synchytriales</taxon>
        <taxon>Synchytriaceae</taxon>
        <taxon>Synchytrium</taxon>
    </lineage>
</organism>
<dbReference type="EMBL" id="QEAO01000004">
    <property type="protein sequence ID" value="TPX36625.1"/>
    <property type="molecule type" value="Genomic_DNA"/>
</dbReference>
<comment type="similarity">
    <text evidence="1 4">Belongs to the short-chain dehydrogenases/reductases (SDR) family.</text>
</comment>
<proteinExistence type="inferred from homology"/>
<dbReference type="GO" id="GO:0006633">
    <property type="term" value="P:fatty acid biosynthetic process"/>
    <property type="evidence" value="ECO:0007669"/>
    <property type="project" value="TreeGrafter"/>
</dbReference>
<gene>
    <name evidence="6" type="ORF">SmJEL517_g01132</name>
</gene>
<dbReference type="Pfam" id="PF13561">
    <property type="entry name" value="adh_short_C2"/>
    <property type="match status" value="1"/>
</dbReference>
<dbReference type="RefSeq" id="XP_031026839.1">
    <property type="nucleotide sequence ID" value="XM_031167060.1"/>
</dbReference>
<dbReference type="OrthoDB" id="1393670at2759"/>
<dbReference type="PROSITE" id="PS00061">
    <property type="entry name" value="ADH_SHORT"/>
    <property type="match status" value="1"/>
</dbReference>
<dbReference type="InterPro" id="IPR002347">
    <property type="entry name" value="SDR_fam"/>
</dbReference>
<comment type="caution">
    <text evidence="6">The sequence shown here is derived from an EMBL/GenBank/DDBJ whole genome shotgun (WGS) entry which is preliminary data.</text>
</comment>
<evidence type="ECO:0000259" key="5">
    <source>
        <dbReference type="SMART" id="SM00822"/>
    </source>
</evidence>
<dbReference type="InterPro" id="IPR020904">
    <property type="entry name" value="Sc_DH/Rdtase_CS"/>
</dbReference>
<evidence type="ECO:0000256" key="2">
    <source>
        <dbReference type="ARBA" id="ARBA00022857"/>
    </source>
</evidence>
<dbReference type="InterPro" id="IPR057326">
    <property type="entry name" value="KR_dom"/>
</dbReference>
<dbReference type="SUPFAM" id="SSF51735">
    <property type="entry name" value="NAD(P)-binding Rossmann-fold domains"/>
    <property type="match status" value="1"/>
</dbReference>
<keyword evidence="7" id="KW-1185">Reference proteome</keyword>
<keyword evidence="3" id="KW-0560">Oxidoreductase</keyword>
<name>A0A507CG97_9FUNG</name>
<dbReference type="FunFam" id="3.40.50.720:FF:000084">
    <property type="entry name" value="Short-chain dehydrogenase reductase"/>
    <property type="match status" value="1"/>
</dbReference>
<dbReference type="GO" id="GO:0016616">
    <property type="term" value="F:oxidoreductase activity, acting on the CH-OH group of donors, NAD or NADP as acceptor"/>
    <property type="evidence" value="ECO:0007669"/>
    <property type="project" value="TreeGrafter"/>
</dbReference>
<dbReference type="PRINTS" id="PR00080">
    <property type="entry name" value="SDRFAMILY"/>
</dbReference>
<dbReference type="PANTHER" id="PTHR42760:SF133">
    <property type="entry name" value="3-OXOACYL-[ACYL-CARRIER-PROTEIN] REDUCTASE"/>
    <property type="match status" value="1"/>
</dbReference>
<dbReference type="GeneID" id="42002357"/>
<protein>
    <recommendedName>
        <fullName evidence="5">Ketoreductase domain-containing protein</fullName>
    </recommendedName>
</protein>
<feature type="domain" description="Ketoreductase" evidence="5">
    <location>
        <begin position="43"/>
        <end position="214"/>
    </location>
</feature>
<accession>A0A507CG97</accession>
<dbReference type="Pfam" id="PF00106">
    <property type="entry name" value="adh_short"/>
    <property type="match status" value="1"/>
</dbReference>
<dbReference type="PANTHER" id="PTHR42760">
    <property type="entry name" value="SHORT-CHAIN DEHYDROGENASES/REDUCTASES FAMILY MEMBER"/>
    <property type="match status" value="1"/>
</dbReference>
<sequence>MASRISALASHIEEAGQDILSQVMVGENKTSTGNWTSGLLAGQVAIITGSGQGIGEAAAKLFAKEGASVVVTDIDAKKSDAVCKAIIDAGGKALSVPGDVTDPAFPDRIVKATVAKFGKINHLVNNAGYTFDGMVHKTTDKQWEMMIAVHNTAPFRLVRAAAEQFRSKSEEPRTIVMVSSTSGLHGNLGQANYATAKMGVLGFTKTMAKEWGQFGVRCNAIAFGWIDTRLTRAKEIGEAMVVDGQKISLGIPMGNAPPTAAQRSAGIPLRRPGSAEDAAGGILFLCSPLSAYVTGHCLELTGGVGI</sequence>
<dbReference type="STRING" id="1806994.A0A507CG97"/>
<evidence type="ECO:0000313" key="7">
    <source>
        <dbReference type="Proteomes" id="UP000319731"/>
    </source>
</evidence>
<evidence type="ECO:0000256" key="3">
    <source>
        <dbReference type="ARBA" id="ARBA00023002"/>
    </source>
</evidence>
<dbReference type="Proteomes" id="UP000319731">
    <property type="component" value="Unassembled WGS sequence"/>
</dbReference>
<evidence type="ECO:0000256" key="4">
    <source>
        <dbReference type="RuleBase" id="RU000363"/>
    </source>
</evidence>
<evidence type="ECO:0000313" key="6">
    <source>
        <dbReference type="EMBL" id="TPX36625.1"/>
    </source>
</evidence>